<dbReference type="Proteomes" id="UP001304650">
    <property type="component" value="Chromosome"/>
</dbReference>
<feature type="transmembrane region" description="Helical" evidence="1">
    <location>
        <begin position="5"/>
        <end position="24"/>
    </location>
</feature>
<keyword evidence="1" id="KW-1133">Transmembrane helix</keyword>
<keyword evidence="1" id="KW-0472">Membrane</keyword>
<evidence type="ECO:0000313" key="2">
    <source>
        <dbReference type="EMBL" id="WNR45596.1"/>
    </source>
</evidence>
<gene>
    <name evidence="2" type="ORF">MJB10_05690</name>
</gene>
<evidence type="ECO:0000313" key="3">
    <source>
        <dbReference type="Proteomes" id="UP001304650"/>
    </source>
</evidence>
<name>A0AA96LS81_9BACL</name>
<keyword evidence="1" id="KW-0812">Transmembrane</keyword>
<organism evidence="2 3">
    <name type="scientific">Paenibacillus roseopurpureus</name>
    <dbReference type="NCBI Taxonomy" id="2918901"/>
    <lineage>
        <taxon>Bacteria</taxon>
        <taxon>Bacillati</taxon>
        <taxon>Bacillota</taxon>
        <taxon>Bacilli</taxon>
        <taxon>Bacillales</taxon>
        <taxon>Paenibacillaceae</taxon>
        <taxon>Paenibacillus</taxon>
    </lineage>
</organism>
<evidence type="ECO:0000256" key="1">
    <source>
        <dbReference type="SAM" id="Phobius"/>
    </source>
</evidence>
<dbReference type="KEGG" id="proo:MJB10_05690"/>
<sequence length="61" mass="6605">MSKPLALLFAIVGTLLLACISLFIALRQPWMVLACSVISLGVIGYGFALKAKIRRKNTPSE</sequence>
<feature type="transmembrane region" description="Helical" evidence="1">
    <location>
        <begin position="30"/>
        <end position="49"/>
    </location>
</feature>
<protein>
    <submittedName>
        <fullName evidence="2">DUF5325 family protein</fullName>
    </submittedName>
</protein>
<dbReference type="Pfam" id="PF17259">
    <property type="entry name" value="DUF5325"/>
    <property type="match status" value="1"/>
</dbReference>
<reference evidence="2" key="1">
    <citation type="submission" date="2022-02" db="EMBL/GenBank/DDBJ databases">
        <title>Paenibacillus sp. MBLB1832 Whole Genome Shotgun Sequencing.</title>
        <authorList>
            <person name="Hwang C.Y."/>
            <person name="Cho E.-S."/>
            <person name="Seo M.-J."/>
        </authorList>
    </citation>
    <scope>NUCLEOTIDE SEQUENCE</scope>
    <source>
        <strain evidence="2">MBLB1832</strain>
    </source>
</reference>
<dbReference type="EMBL" id="CP130319">
    <property type="protein sequence ID" value="WNR45596.1"/>
    <property type="molecule type" value="Genomic_DNA"/>
</dbReference>
<dbReference type="InterPro" id="IPR035211">
    <property type="entry name" value="DUF5325"/>
</dbReference>
<proteinExistence type="predicted"/>
<dbReference type="AlphaFoldDB" id="A0AA96LS81"/>
<dbReference type="RefSeq" id="WP_314802469.1">
    <property type="nucleotide sequence ID" value="NZ_CP130319.1"/>
</dbReference>
<dbReference type="PROSITE" id="PS51257">
    <property type="entry name" value="PROKAR_LIPOPROTEIN"/>
    <property type="match status" value="1"/>
</dbReference>
<accession>A0AA96LS81</accession>
<keyword evidence="3" id="KW-1185">Reference proteome</keyword>